<dbReference type="EMBL" id="RCHS01003581">
    <property type="protein sequence ID" value="RMX40724.1"/>
    <property type="molecule type" value="Genomic_DNA"/>
</dbReference>
<accession>A0A3M6THJ5</accession>
<dbReference type="Proteomes" id="UP000275408">
    <property type="component" value="Unassembled WGS sequence"/>
</dbReference>
<sequence length="113" mass="13357">RKDDRKLTVEGRLFNPLTPMSDQDRVSPYNIGTISTRKLIQYQILQTNITRTTRQTVRRITDEILGVKGQTSDENEEKYQLADYKLIQYQFLHTNITRTVWQTVRRITNEILG</sequence>
<reference evidence="1 2" key="1">
    <citation type="journal article" date="2018" name="Sci. Rep.">
        <title>Comparative analysis of the Pocillopora damicornis genome highlights role of immune system in coral evolution.</title>
        <authorList>
            <person name="Cunning R."/>
            <person name="Bay R.A."/>
            <person name="Gillette P."/>
            <person name="Baker A.C."/>
            <person name="Traylor-Knowles N."/>
        </authorList>
    </citation>
    <scope>NUCLEOTIDE SEQUENCE [LARGE SCALE GENOMIC DNA]</scope>
    <source>
        <strain evidence="1">RSMAS</strain>
        <tissue evidence="1">Whole animal</tissue>
    </source>
</reference>
<feature type="non-terminal residue" evidence="1">
    <location>
        <position position="113"/>
    </location>
</feature>
<proteinExistence type="predicted"/>
<organism evidence="1 2">
    <name type="scientific">Pocillopora damicornis</name>
    <name type="common">Cauliflower coral</name>
    <name type="synonym">Millepora damicornis</name>
    <dbReference type="NCBI Taxonomy" id="46731"/>
    <lineage>
        <taxon>Eukaryota</taxon>
        <taxon>Metazoa</taxon>
        <taxon>Cnidaria</taxon>
        <taxon>Anthozoa</taxon>
        <taxon>Hexacorallia</taxon>
        <taxon>Scleractinia</taxon>
        <taxon>Astrocoeniina</taxon>
        <taxon>Pocilloporidae</taxon>
        <taxon>Pocillopora</taxon>
    </lineage>
</organism>
<evidence type="ECO:0000313" key="2">
    <source>
        <dbReference type="Proteomes" id="UP000275408"/>
    </source>
</evidence>
<name>A0A3M6THJ5_POCDA</name>
<dbReference type="AlphaFoldDB" id="A0A3M6THJ5"/>
<evidence type="ECO:0000313" key="1">
    <source>
        <dbReference type="EMBL" id="RMX40724.1"/>
    </source>
</evidence>
<feature type="non-terminal residue" evidence="1">
    <location>
        <position position="1"/>
    </location>
</feature>
<keyword evidence="2" id="KW-1185">Reference proteome</keyword>
<gene>
    <name evidence="1" type="ORF">pdam_00015954</name>
</gene>
<comment type="caution">
    <text evidence="1">The sequence shown here is derived from an EMBL/GenBank/DDBJ whole genome shotgun (WGS) entry which is preliminary data.</text>
</comment>
<protein>
    <submittedName>
        <fullName evidence="1">Uncharacterized protein</fullName>
    </submittedName>
</protein>